<protein>
    <submittedName>
        <fullName evidence="1">Uncharacterized protein</fullName>
    </submittedName>
</protein>
<comment type="caution">
    <text evidence="1">The sequence shown here is derived from an EMBL/GenBank/DDBJ whole genome shotgun (WGS) entry which is preliminary data.</text>
</comment>
<evidence type="ECO:0000313" key="1">
    <source>
        <dbReference type="EMBL" id="GJS66014.1"/>
    </source>
</evidence>
<accession>A0ABQ4XL84</accession>
<dbReference type="Proteomes" id="UP001151760">
    <property type="component" value="Unassembled WGS sequence"/>
</dbReference>
<gene>
    <name evidence="1" type="ORF">Tco_0680578</name>
</gene>
<reference evidence="1" key="1">
    <citation type="journal article" date="2022" name="Int. J. Mol. Sci.">
        <title>Draft Genome of Tanacetum Coccineum: Genomic Comparison of Closely Related Tanacetum-Family Plants.</title>
        <authorList>
            <person name="Yamashiro T."/>
            <person name="Shiraishi A."/>
            <person name="Nakayama K."/>
            <person name="Satake H."/>
        </authorList>
    </citation>
    <scope>NUCLEOTIDE SEQUENCE</scope>
</reference>
<organism evidence="1 2">
    <name type="scientific">Tanacetum coccineum</name>
    <dbReference type="NCBI Taxonomy" id="301880"/>
    <lineage>
        <taxon>Eukaryota</taxon>
        <taxon>Viridiplantae</taxon>
        <taxon>Streptophyta</taxon>
        <taxon>Embryophyta</taxon>
        <taxon>Tracheophyta</taxon>
        <taxon>Spermatophyta</taxon>
        <taxon>Magnoliopsida</taxon>
        <taxon>eudicotyledons</taxon>
        <taxon>Gunneridae</taxon>
        <taxon>Pentapetalae</taxon>
        <taxon>asterids</taxon>
        <taxon>campanulids</taxon>
        <taxon>Asterales</taxon>
        <taxon>Asteraceae</taxon>
        <taxon>Asteroideae</taxon>
        <taxon>Anthemideae</taxon>
        <taxon>Anthemidinae</taxon>
        <taxon>Tanacetum</taxon>
    </lineage>
</organism>
<dbReference type="EMBL" id="BQNB010009620">
    <property type="protein sequence ID" value="GJS66014.1"/>
    <property type="molecule type" value="Genomic_DNA"/>
</dbReference>
<reference evidence="1" key="2">
    <citation type="submission" date="2022-01" db="EMBL/GenBank/DDBJ databases">
        <authorList>
            <person name="Yamashiro T."/>
            <person name="Shiraishi A."/>
            <person name="Satake H."/>
            <person name="Nakayama K."/>
        </authorList>
    </citation>
    <scope>NUCLEOTIDE SEQUENCE</scope>
</reference>
<keyword evidence="2" id="KW-1185">Reference proteome</keyword>
<proteinExistence type="predicted"/>
<name>A0ABQ4XL84_9ASTR</name>
<sequence length="109" mass="11861">MEVREDGFKIYNNNVGGRKVGTFPFDINVFGESLGWSYGIESAKNSKVIRVGNKKLAGISKLFGKLFEEHRRAILVQRSLVLKDMEYSALGKSQKSGSGIGMGLTGGGM</sequence>
<evidence type="ECO:0000313" key="2">
    <source>
        <dbReference type="Proteomes" id="UP001151760"/>
    </source>
</evidence>